<evidence type="ECO:0000313" key="2">
    <source>
        <dbReference type="Proteomes" id="UP001157418"/>
    </source>
</evidence>
<evidence type="ECO:0000313" key="1">
    <source>
        <dbReference type="EMBL" id="CAH1453021.1"/>
    </source>
</evidence>
<dbReference type="EMBL" id="CAKMRJ010005745">
    <property type="protein sequence ID" value="CAH1453021.1"/>
    <property type="molecule type" value="Genomic_DNA"/>
</dbReference>
<proteinExistence type="predicted"/>
<sequence>MTEKVDKLIADTIEFMEDDKNTYNVNTATTNKAIQNIGAIFQAEKANFAYLRELFQSDHEAFQSSIAAKITKLQEDLATENKIMDALAIKEEKCKVL</sequence>
<protein>
    <submittedName>
        <fullName evidence="1">Uncharacterized protein</fullName>
    </submittedName>
</protein>
<dbReference type="Proteomes" id="UP001157418">
    <property type="component" value="Unassembled WGS sequence"/>
</dbReference>
<organism evidence="1 2">
    <name type="scientific">Lactuca virosa</name>
    <dbReference type="NCBI Taxonomy" id="75947"/>
    <lineage>
        <taxon>Eukaryota</taxon>
        <taxon>Viridiplantae</taxon>
        <taxon>Streptophyta</taxon>
        <taxon>Embryophyta</taxon>
        <taxon>Tracheophyta</taxon>
        <taxon>Spermatophyta</taxon>
        <taxon>Magnoliopsida</taxon>
        <taxon>eudicotyledons</taxon>
        <taxon>Gunneridae</taxon>
        <taxon>Pentapetalae</taxon>
        <taxon>asterids</taxon>
        <taxon>campanulids</taxon>
        <taxon>Asterales</taxon>
        <taxon>Asteraceae</taxon>
        <taxon>Cichorioideae</taxon>
        <taxon>Cichorieae</taxon>
        <taxon>Lactucinae</taxon>
        <taxon>Lactuca</taxon>
    </lineage>
</organism>
<gene>
    <name evidence="1" type="ORF">LVIROSA_LOCUS38300</name>
</gene>
<accession>A0AAU9PTR1</accession>
<keyword evidence="2" id="KW-1185">Reference proteome</keyword>
<comment type="caution">
    <text evidence="1">The sequence shown here is derived from an EMBL/GenBank/DDBJ whole genome shotgun (WGS) entry which is preliminary data.</text>
</comment>
<name>A0AAU9PTR1_9ASTR</name>
<reference evidence="1 2" key="1">
    <citation type="submission" date="2022-01" db="EMBL/GenBank/DDBJ databases">
        <authorList>
            <person name="Xiong W."/>
            <person name="Schranz E."/>
        </authorList>
    </citation>
    <scope>NUCLEOTIDE SEQUENCE [LARGE SCALE GENOMIC DNA]</scope>
</reference>
<dbReference type="AlphaFoldDB" id="A0AAU9PTR1"/>